<keyword evidence="4" id="KW-0548">Nucleotidyltransferase</keyword>
<accession>A0ABQ5BNJ4</accession>
<keyword evidence="4" id="KW-0808">Transferase</keyword>
<organism evidence="4 5">
    <name type="scientific">Tanacetum coccineum</name>
    <dbReference type="NCBI Taxonomy" id="301880"/>
    <lineage>
        <taxon>Eukaryota</taxon>
        <taxon>Viridiplantae</taxon>
        <taxon>Streptophyta</taxon>
        <taxon>Embryophyta</taxon>
        <taxon>Tracheophyta</taxon>
        <taxon>Spermatophyta</taxon>
        <taxon>Magnoliopsida</taxon>
        <taxon>eudicotyledons</taxon>
        <taxon>Gunneridae</taxon>
        <taxon>Pentapetalae</taxon>
        <taxon>asterids</taxon>
        <taxon>campanulids</taxon>
        <taxon>Asterales</taxon>
        <taxon>Asteraceae</taxon>
        <taxon>Asteroideae</taxon>
        <taxon>Anthemideae</taxon>
        <taxon>Anthemidinae</taxon>
        <taxon>Tanacetum</taxon>
    </lineage>
</organism>
<reference evidence="4" key="1">
    <citation type="journal article" date="2022" name="Int. J. Mol. Sci.">
        <title>Draft Genome of Tanacetum Coccineum: Genomic Comparison of Closely Related Tanacetum-Family Plants.</title>
        <authorList>
            <person name="Yamashiro T."/>
            <person name="Shiraishi A."/>
            <person name="Nakayama K."/>
            <person name="Satake H."/>
        </authorList>
    </citation>
    <scope>NUCLEOTIDE SEQUENCE</scope>
</reference>
<feature type="region of interest" description="Disordered" evidence="2">
    <location>
        <begin position="174"/>
        <end position="193"/>
    </location>
</feature>
<dbReference type="EMBL" id="BQNB010013470">
    <property type="protein sequence ID" value="GJT16395.1"/>
    <property type="molecule type" value="Genomic_DNA"/>
</dbReference>
<keyword evidence="1" id="KW-0862">Zinc</keyword>
<dbReference type="Proteomes" id="UP001151760">
    <property type="component" value="Unassembled WGS sequence"/>
</dbReference>
<keyword evidence="1" id="KW-0479">Metal-binding</keyword>
<reference evidence="4" key="2">
    <citation type="submission" date="2022-01" db="EMBL/GenBank/DDBJ databases">
        <authorList>
            <person name="Yamashiro T."/>
            <person name="Shiraishi A."/>
            <person name="Satake H."/>
            <person name="Nakayama K."/>
        </authorList>
    </citation>
    <scope>NUCLEOTIDE SEQUENCE</scope>
</reference>
<keyword evidence="1" id="KW-0863">Zinc-finger</keyword>
<dbReference type="InterPro" id="IPR001878">
    <property type="entry name" value="Znf_CCHC"/>
</dbReference>
<comment type="caution">
    <text evidence="4">The sequence shown here is derived from an EMBL/GenBank/DDBJ whole genome shotgun (WGS) entry which is preliminary data.</text>
</comment>
<proteinExistence type="predicted"/>
<keyword evidence="5" id="KW-1185">Reference proteome</keyword>
<name>A0ABQ5BNJ4_9ASTR</name>
<evidence type="ECO:0000259" key="3">
    <source>
        <dbReference type="PROSITE" id="PS50158"/>
    </source>
</evidence>
<protein>
    <submittedName>
        <fullName evidence="4">Reverse transcriptase domain-containing protein</fullName>
    </submittedName>
</protein>
<keyword evidence="4" id="KW-0695">RNA-directed DNA polymerase</keyword>
<evidence type="ECO:0000256" key="2">
    <source>
        <dbReference type="SAM" id="MobiDB-lite"/>
    </source>
</evidence>
<feature type="domain" description="CCHC-type" evidence="3">
    <location>
        <begin position="145"/>
        <end position="160"/>
    </location>
</feature>
<evidence type="ECO:0000256" key="1">
    <source>
        <dbReference type="PROSITE-ProRule" id="PRU00047"/>
    </source>
</evidence>
<evidence type="ECO:0000313" key="5">
    <source>
        <dbReference type="Proteomes" id="UP001151760"/>
    </source>
</evidence>
<dbReference type="PROSITE" id="PS50158">
    <property type="entry name" value="ZF_CCHC"/>
    <property type="match status" value="1"/>
</dbReference>
<feature type="compositionally biased region" description="Polar residues" evidence="2">
    <location>
        <begin position="176"/>
        <end position="193"/>
    </location>
</feature>
<evidence type="ECO:0000313" key="4">
    <source>
        <dbReference type="EMBL" id="GJT16395.1"/>
    </source>
</evidence>
<dbReference type="GO" id="GO:0003964">
    <property type="term" value="F:RNA-directed DNA polymerase activity"/>
    <property type="evidence" value="ECO:0007669"/>
    <property type="project" value="UniProtKB-KW"/>
</dbReference>
<gene>
    <name evidence="4" type="ORF">Tco_0875101</name>
</gene>
<sequence>MESVFDNIGCIANQRVKALHTEEFCPSNEMEKLESEFWNHKMVGANHTGYTDRFRESAKLVPHLVTLESSHIKRAGILTDEAVSGGTLTKGNEKRKGVEEINKQGRGRNNELRERRSHDARNCRMPIKQVAPINAVRGGYEPGTCYECGSREHYRNTCPKLNLAPVQLGNRLTIEGNRNSRNNGNQVKGGNSN</sequence>
<dbReference type="Gene3D" id="4.10.60.10">
    <property type="entry name" value="Zinc finger, CCHC-type"/>
    <property type="match status" value="1"/>
</dbReference>